<evidence type="ECO:0000256" key="2">
    <source>
        <dbReference type="SAM" id="Phobius"/>
    </source>
</evidence>
<dbReference type="PANTHER" id="PTHR21666:SF270">
    <property type="entry name" value="MUREIN HYDROLASE ACTIVATOR ENVC"/>
    <property type="match status" value="1"/>
</dbReference>
<name>A0A0D7X510_9BACL</name>
<keyword evidence="2" id="KW-1133">Transmembrane helix</keyword>
<keyword evidence="5" id="KW-1185">Reference proteome</keyword>
<accession>A0A0D7X510</accession>
<dbReference type="RefSeq" id="WP_044645196.1">
    <property type="nucleotide sequence ID" value="NZ_JTHP01000007.1"/>
</dbReference>
<dbReference type="Pfam" id="PF01551">
    <property type="entry name" value="Peptidase_M23"/>
    <property type="match status" value="1"/>
</dbReference>
<dbReference type="Gene3D" id="2.70.70.10">
    <property type="entry name" value="Glucose Permease (Domain IIA)"/>
    <property type="match status" value="1"/>
</dbReference>
<dbReference type="EMBL" id="JTHP01000007">
    <property type="protein sequence ID" value="KJD46505.1"/>
    <property type="molecule type" value="Genomic_DNA"/>
</dbReference>
<evidence type="ECO:0000313" key="5">
    <source>
        <dbReference type="Proteomes" id="UP000032534"/>
    </source>
</evidence>
<keyword evidence="2" id="KW-0472">Membrane</keyword>
<dbReference type="AlphaFoldDB" id="A0A0D7X510"/>
<evidence type="ECO:0000259" key="3">
    <source>
        <dbReference type="Pfam" id="PF01551"/>
    </source>
</evidence>
<dbReference type="InterPro" id="IPR050570">
    <property type="entry name" value="Cell_wall_metabolism_enzyme"/>
</dbReference>
<evidence type="ECO:0000256" key="1">
    <source>
        <dbReference type="SAM" id="Coils"/>
    </source>
</evidence>
<protein>
    <submittedName>
        <fullName evidence="4">Membrane protein</fullName>
    </submittedName>
</protein>
<feature type="domain" description="M23ase beta-sheet core" evidence="3">
    <location>
        <begin position="244"/>
        <end position="338"/>
    </location>
</feature>
<feature type="coiled-coil region" evidence="1">
    <location>
        <begin position="76"/>
        <end position="120"/>
    </location>
</feature>
<feature type="transmembrane region" description="Helical" evidence="2">
    <location>
        <begin position="30"/>
        <end position="52"/>
    </location>
</feature>
<proteinExistence type="predicted"/>
<dbReference type="PATRIC" id="fig|159743.3.peg.1218"/>
<keyword evidence="2" id="KW-0812">Transmembrane</keyword>
<dbReference type="InterPro" id="IPR011055">
    <property type="entry name" value="Dup_hybrid_motif"/>
</dbReference>
<dbReference type="InterPro" id="IPR016047">
    <property type="entry name" value="M23ase_b-sheet_dom"/>
</dbReference>
<gene>
    <name evidence="4" type="ORF">QD47_05650</name>
</gene>
<evidence type="ECO:0000313" key="4">
    <source>
        <dbReference type="EMBL" id="KJD46505.1"/>
    </source>
</evidence>
<dbReference type="CDD" id="cd12797">
    <property type="entry name" value="M23_peptidase"/>
    <property type="match status" value="1"/>
</dbReference>
<reference evidence="4 5" key="1">
    <citation type="submission" date="2014-11" db="EMBL/GenBank/DDBJ databases">
        <title>Draft Genome Sequences of Paenibacillus polymyxa NRRL B-30509 and Paenibacillus terrae NRRL B-30644, Strains from a Poultry Environment that Produce Tridecaptin A and Paenicidins.</title>
        <authorList>
            <person name="van Belkum M.J."/>
            <person name="Lohans C.T."/>
            <person name="Vederas J.C."/>
        </authorList>
    </citation>
    <scope>NUCLEOTIDE SEQUENCE [LARGE SCALE GENOMIC DNA]</scope>
    <source>
        <strain evidence="4 5">NRRL B-30644</strain>
    </source>
</reference>
<dbReference type="SUPFAM" id="SSF51261">
    <property type="entry name" value="Duplicated hybrid motif"/>
    <property type="match status" value="1"/>
</dbReference>
<dbReference type="Proteomes" id="UP000032534">
    <property type="component" value="Unassembled WGS sequence"/>
</dbReference>
<sequence length="343" mass="37558">MKKGSLNRRMTLLVIRDAQQPPKQLQCSTAAVILVPTLVIASISTLVIGLQIRSSHIISQMETNLAVQSLQMEVTVADKDAAIGRLRREVMELTNQATSIRERLQRVTELEQQMQQFIRKYGKSSATSSSKAAMTPLSWDASGYTGGELITVHENTAMLTRQAMDDFQEIESLLDTVERTVPRSIQQANAVQQNLEQKQAAQLLQTRRLALAEQGKPSAWPVSSRQMTSSFGYRSDPFTGKSAFHSGMDIAGQTGDPVYAAGAGTVLEAASSGARGKCIIIQHPDGFQSWYMHLSGMQVTPGERVRKGQTIGLLGSTGRSTGPHLHFQIVKHSQPVDPLLYVQ</sequence>
<comment type="caution">
    <text evidence="4">The sequence shown here is derived from an EMBL/GenBank/DDBJ whole genome shotgun (WGS) entry which is preliminary data.</text>
</comment>
<dbReference type="GO" id="GO:0004222">
    <property type="term" value="F:metalloendopeptidase activity"/>
    <property type="evidence" value="ECO:0007669"/>
    <property type="project" value="TreeGrafter"/>
</dbReference>
<organism evidence="4 5">
    <name type="scientific">Paenibacillus terrae</name>
    <dbReference type="NCBI Taxonomy" id="159743"/>
    <lineage>
        <taxon>Bacteria</taxon>
        <taxon>Bacillati</taxon>
        <taxon>Bacillota</taxon>
        <taxon>Bacilli</taxon>
        <taxon>Bacillales</taxon>
        <taxon>Paenibacillaceae</taxon>
        <taxon>Paenibacillus</taxon>
    </lineage>
</organism>
<keyword evidence="1" id="KW-0175">Coiled coil</keyword>
<dbReference type="PANTHER" id="PTHR21666">
    <property type="entry name" value="PEPTIDASE-RELATED"/>
    <property type="match status" value="1"/>
</dbReference>